<dbReference type="InterPro" id="IPR011852">
    <property type="entry name" value="TRAP_TAXI"/>
</dbReference>
<dbReference type="EMBL" id="MF063068">
    <property type="protein sequence ID" value="ARV77225.1"/>
    <property type="molecule type" value="Genomic_DNA"/>
</dbReference>
<dbReference type="Pfam" id="PF16868">
    <property type="entry name" value="NMT1_3"/>
    <property type="match status" value="1"/>
</dbReference>
<evidence type="ECO:0000313" key="2">
    <source>
        <dbReference type="Proteomes" id="UP000224829"/>
    </source>
</evidence>
<organism evidence="1 2">
    <name type="scientific">Pseudomonas phage Noxifer</name>
    <dbReference type="NCBI Taxonomy" id="2006684"/>
    <lineage>
        <taxon>Viruses</taxon>
        <taxon>Duplodnaviria</taxon>
        <taxon>Heunggongvirae</taxon>
        <taxon>Uroviricota</taxon>
        <taxon>Caudoviricetes</taxon>
        <taxon>Chimalliviridae</taxon>
        <taxon>Noxifervirus</taxon>
        <taxon>Noxifervirus noxifer</taxon>
    </lineage>
</organism>
<evidence type="ECO:0000313" key="1">
    <source>
        <dbReference type="EMBL" id="ARV77225.1"/>
    </source>
</evidence>
<keyword evidence="2" id="KW-1185">Reference proteome</keyword>
<proteinExistence type="predicted"/>
<name>A0A1Y0SXH0_9CAUD</name>
<reference evidence="1 2" key="1">
    <citation type="submission" date="2017-05" db="EMBL/GenBank/DDBJ databases">
        <authorList>
            <person name="Song R."/>
            <person name="Chenine A.L."/>
            <person name="Ruprecht R.M."/>
        </authorList>
    </citation>
    <scope>NUCLEOTIDE SEQUENCE [LARGE SCALE GENOMIC DNA]</scope>
</reference>
<dbReference type="Gene3D" id="3.40.190.10">
    <property type="entry name" value="Periplasmic binding protein-like II"/>
    <property type="match status" value="2"/>
</dbReference>
<sequence>MKNVFLAVLMMASASAMAAPTLTVCTGGQGGAYEALGKDIGKAIVDKVKVTSPTELQVLNTGGSVENAQRVTNGSCAMAIMQGDAVASRGLPRDIKVTNAHEEVIYWIHGKDGLKDFADISKAENKNLGIAIVNGSGAQITIENFGATDEDYKDLNLISFEDWEYAAEATANGQTRSAGKEVKIAGMLYVGRAGFLPGAITNDYSQDLSVGEINESNFTKAKDYNGTQLYTKCEINKGDTGPLKTDTFFKPDTLCMRAQVVFNNDYVNTMADADQRVMRKAVMQGTSQVLRNSR</sequence>
<dbReference type="SUPFAM" id="SSF53850">
    <property type="entry name" value="Periplasmic binding protein-like II"/>
    <property type="match status" value="1"/>
</dbReference>
<protein>
    <submittedName>
        <fullName evidence="1">Uncharacterized protein</fullName>
    </submittedName>
</protein>
<gene>
    <name evidence="1" type="ORF">NOXIFER_54</name>
</gene>
<accession>A0A1Y0SXH0</accession>
<dbReference type="Proteomes" id="UP000224829">
    <property type="component" value="Segment"/>
</dbReference>